<protein>
    <submittedName>
        <fullName evidence="1">Uncharacterized protein</fullName>
    </submittedName>
</protein>
<name>A0A9Q0MB72_BLOTA</name>
<dbReference type="EMBL" id="JAPWDV010000001">
    <property type="protein sequence ID" value="KAJ6222043.1"/>
    <property type="molecule type" value="Genomic_DNA"/>
</dbReference>
<keyword evidence="2" id="KW-1185">Reference proteome</keyword>
<sequence length="142" mass="16392">RLQMGRYGIDGFGGTLAFIIRGNDEPTHIETHIHYQYKFVETHLHYRFVILAAICSTRTHRHLSASSSSPHSTWVHVDNRTRDAIDGHQHLLDHIYVNHNSFWLVVQICHLSIDSSSHCRLVNVAPNRVVNHNPLRSFSKRP</sequence>
<organism evidence="1 2">
    <name type="scientific">Blomia tropicalis</name>
    <name type="common">Mite</name>
    <dbReference type="NCBI Taxonomy" id="40697"/>
    <lineage>
        <taxon>Eukaryota</taxon>
        <taxon>Metazoa</taxon>
        <taxon>Ecdysozoa</taxon>
        <taxon>Arthropoda</taxon>
        <taxon>Chelicerata</taxon>
        <taxon>Arachnida</taxon>
        <taxon>Acari</taxon>
        <taxon>Acariformes</taxon>
        <taxon>Sarcoptiformes</taxon>
        <taxon>Astigmata</taxon>
        <taxon>Glycyphagoidea</taxon>
        <taxon>Echimyopodidae</taxon>
        <taxon>Blomia</taxon>
    </lineage>
</organism>
<evidence type="ECO:0000313" key="1">
    <source>
        <dbReference type="EMBL" id="KAJ6222043.1"/>
    </source>
</evidence>
<proteinExistence type="predicted"/>
<reference evidence="1" key="1">
    <citation type="submission" date="2022-12" db="EMBL/GenBank/DDBJ databases">
        <title>Genome assemblies of Blomia tropicalis.</title>
        <authorList>
            <person name="Cui Y."/>
        </authorList>
    </citation>
    <scope>NUCLEOTIDE SEQUENCE</scope>
    <source>
        <tissue evidence="1">Adult mites</tissue>
    </source>
</reference>
<comment type="caution">
    <text evidence="1">The sequence shown here is derived from an EMBL/GenBank/DDBJ whole genome shotgun (WGS) entry which is preliminary data.</text>
</comment>
<dbReference type="Proteomes" id="UP001142055">
    <property type="component" value="Chromosome 1"/>
</dbReference>
<gene>
    <name evidence="1" type="ORF">RDWZM_000588</name>
</gene>
<dbReference type="AlphaFoldDB" id="A0A9Q0MB72"/>
<evidence type="ECO:0000313" key="2">
    <source>
        <dbReference type="Proteomes" id="UP001142055"/>
    </source>
</evidence>
<accession>A0A9Q0MB72</accession>
<feature type="non-terminal residue" evidence="1">
    <location>
        <position position="1"/>
    </location>
</feature>